<reference evidence="3" key="1">
    <citation type="submission" date="2016-12" db="EMBL/GenBank/DDBJ databases">
        <authorList>
            <person name="Varghese N."/>
            <person name="Submissions S."/>
        </authorList>
    </citation>
    <scope>NUCLEOTIDE SEQUENCE [LARGE SCALE GENOMIC DNA]</scope>
    <source>
        <strain evidence="3">DSM 25035</strain>
    </source>
</reference>
<accession>A0A1M7Z3X7</accession>
<dbReference type="AlphaFoldDB" id="A0A1M7Z3X7"/>
<dbReference type="Proteomes" id="UP000184609">
    <property type="component" value="Unassembled WGS sequence"/>
</dbReference>
<gene>
    <name evidence="2" type="ORF">SAMN04488108_0149</name>
</gene>
<name>A0A1M7Z3X7_9BACT</name>
<keyword evidence="1" id="KW-0732">Signal</keyword>
<feature type="signal peptide" evidence="1">
    <location>
        <begin position="1"/>
        <end position="35"/>
    </location>
</feature>
<evidence type="ECO:0000313" key="2">
    <source>
        <dbReference type="EMBL" id="SHO59512.1"/>
    </source>
</evidence>
<feature type="chain" id="PRO_5012229869" description="Por secretion system C-terminal sorting domain-containing protein" evidence="1">
    <location>
        <begin position="36"/>
        <end position="209"/>
    </location>
</feature>
<dbReference type="STRING" id="1073327.SAMN04488108_0149"/>
<sequence>MPLETRRAYLNQQKMKTLLSLVAAGLLASTSIANASNEDLKDVATVVAKDQKVSLYLNQESGPVKVTLLDERGKVLAKSKIKDYDKDVVLPYNLENLPEGNYSLEVSSNEDQMIYDFTTTKSEFQPVAPKMMAYGKEIDNNSLRLTVIGLQEPGVEVTFREKFSNEVLLTEEVDQPEGFTKIYKFKNIDTSDVMVEIKDKKGTVKSLFF</sequence>
<organism evidence="2 3">
    <name type="scientific">Algoriphagus zhangzhouensis</name>
    <dbReference type="NCBI Taxonomy" id="1073327"/>
    <lineage>
        <taxon>Bacteria</taxon>
        <taxon>Pseudomonadati</taxon>
        <taxon>Bacteroidota</taxon>
        <taxon>Cytophagia</taxon>
        <taxon>Cytophagales</taxon>
        <taxon>Cyclobacteriaceae</taxon>
        <taxon>Algoriphagus</taxon>
    </lineage>
</organism>
<evidence type="ECO:0000313" key="3">
    <source>
        <dbReference type="Proteomes" id="UP000184609"/>
    </source>
</evidence>
<dbReference type="EMBL" id="FRXN01000001">
    <property type="protein sequence ID" value="SHO59512.1"/>
    <property type="molecule type" value="Genomic_DNA"/>
</dbReference>
<proteinExistence type="predicted"/>
<evidence type="ECO:0000256" key="1">
    <source>
        <dbReference type="SAM" id="SignalP"/>
    </source>
</evidence>
<protein>
    <recommendedName>
        <fullName evidence="4">Por secretion system C-terminal sorting domain-containing protein</fullName>
    </recommendedName>
</protein>
<evidence type="ECO:0008006" key="4">
    <source>
        <dbReference type="Google" id="ProtNLM"/>
    </source>
</evidence>
<keyword evidence="3" id="KW-1185">Reference proteome</keyword>